<dbReference type="PROSITE" id="PS00360">
    <property type="entry name" value="RIBOSOMAL_S9"/>
    <property type="match status" value="1"/>
</dbReference>
<dbReference type="GO" id="GO:0003735">
    <property type="term" value="F:structural constituent of ribosome"/>
    <property type="evidence" value="ECO:0007669"/>
    <property type="project" value="InterPro"/>
</dbReference>
<accession>A0A2T2WI35</accession>
<dbReference type="GO" id="GO:0005737">
    <property type="term" value="C:cytoplasm"/>
    <property type="evidence" value="ECO:0007669"/>
    <property type="project" value="UniProtKB-ARBA"/>
</dbReference>
<dbReference type="AlphaFoldDB" id="A0A2T2WI35"/>
<dbReference type="InterPro" id="IPR014721">
    <property type="entry name" value="Ribsml_uS5_D2-typ_fold_subgr"/>
</dbReference>
<evidence type="ECO:0000256" key="5">
    <source>
        <dbReference type="HAMAP-Rule" id="MF_00532"/>
    </source>
</evidence>
<evidence type="ECO:0000256" key="4">
    <source>
        <dbReference type="ARBA" id="ARBA00035259"/>
    </source>
</evidence>
<sequence>MATAQFWGTGRRKNAVARVRLVPGSGRIVINGREFEDYFPVLTQRTAIVSPLKTADVQGRFDVLVRVQGGGLTGQAGAVRHGIARALLVVDPNFRQGLKQRGFLTRDARVKERRKYGLKKARKAPQFSKR</sequence>
<dbReference type="GO" id="GO:0015935">
    <property type="term" value="C:small ribosomal subunit"/>
    <property type="evidence" value="ECO:0007669"/>
    <property type="project" value="TreeGrafter"/>
</dbReference>
<dbReference type="GO" id="GO:0006412">
    <property type="term" value="P:translation"/>
    <property type="evidence" value="ECO:0007669"/>
    <property type="project" value="UniProtKB-UniRule"/>
</dbReference>
<evidence type="ECO:0000256" key="1">
    <source>
        <dbReference type="ARBA" id="ARBA00005251"/>
    </source>
</evidence>
<comment type="caution">
    <text evidence="7">The sequence shown here is derived from an EMBL/GenBank/DDBJ whole genome shotgun (WGS) entry which is preliminary data.</text>
</comment>
<dbReference type="Gene3D" id="3.30.230.10">
    <property type="match status" value="1"/>
</dbReference>
<dbReference type="EMBL" id="PXYV01000025">
    <property type="protein sequence ID" value="PSR21886.1"/>
    <property type="molecule type" value="Genomic_DNA"/>
</dbReference>
<dbReference type="InterPro" id="IPR020568">
    <property type="entry name" value="Ribosomal_Su5_D2-typ_SF"/>
</dbReference>
<proteinExistence type="inferred from homology"/>
<gene>
    <name evidence="5" type="primary">rpsI</name>
    <name evidence="7" type="ORF">C7B45_08860</name>
</gene>
<organism evidence="7 8">
    <name type="scientific">Sulfobacillus acidophilus</name>
    <dbReference type="NCBI Taxonomy" id="53633"/>
    <lineage>
        <taxon>Bacteria</taxon>
        <taxon>Bacillati</taxon>
        <taxon>Bacillota</taxon>
        <taxon>Clostridia</taxon>
        <taxon>Eubacteriales</taxon>
        <taxon>Clostridiales Family XVII. Incertae Sedis</taxon>
        <taxon>Sulfobacillus</taxon>
    </lineage>
</organism>
<dbReference type="InterPro" id="IPR020574">
    <property type="entry name" value="Ribosomal_uS9_CS"/>
</dbReference>
<keyword evidence="2 5" id="KW-0689">Ribosomal protein</keyword>
<dbReference type="PANTHER" id="PTHR21569:SF1">
    <property type="entry name" value="SMALL RIBOSOMAL SUBUNIT PROTEIN US9M"/>
    <property type="match status" value="1"/>
</dbReference>
<dbReference type="FunFam" id="3.30.230.10:FF:000001">
    <property type="entry name" value="30S ribosomal protein S9"/>
    <property type="match status" value="1"/>
</dbReference>
<evidence type="ECO:0000313" key="7">
    <source>
        <dbReference type="EMBL" id="PSR21886.1"/>
    </source>
</evidence>
<dbReference type="InterPro" id="IPR000754">
    <property type="entry name" value="Ribosomal_uS9"/>
</dbReference>
<evidence type="ECO:0000256" key="2">
    <source>
        <dbReference type="ARBA" id="ARBA00022980"/>
    </source>
</evidence>
<reference evidence="7 8" key="1">
    <citation type="journal article" date="2014" name="BMC Genomics">
        <title>Comparison of environmental and isolate Sulfobacillus genomes reveals diverse carbon, sulfur, nitrogen, and hydrogen metabolisms.</title>
        <authorList>
            <person name="Justice N.B."/>
            <person name="Norman A."/>
            <person name="Brown C.T."/>
            <person name="Singh A."/>
            <person name="Thomas B.C."/>
            <person name="Banfield J.F."/>
        </authorList>
    </citation>
    <scope>NUCLEOTIDE SEQUENCE [LARGE SCALE GENOMIC DNA]</scope>
    <source>
        <strain evidence="7">AMDSBA3</strain>
    </source>
</reference>
<evidence type="ECO:0000256" key="6">
    <source>
        <dbReference type="RuleBase" id="RU003815"/>
    </source>
</evidence>
<name>A0A2T2WI35_9FIRM</name>
<dbReference type="Proteomes" id="UP000241848">
    <property type="component" value="Unassembled WGS sequence"/>
</dbReference>
<comment type="similarity">
    <text evidence="1 5 6">Belongs to the universal ribosomal protein uS9 family.</text>
</comment>
<dbReference type="PANTHER" id="PTHR21569">
    <property type="entry name" value="RIBOSOMAL PROTEIN S9"/>
    <property type="match status" value="1"/>
</dbReference>
<keyword evidence="3 5" id="KW-0687">Ribonucleoprotein</keyword>
<dbReference type="GO" id="GO:0003723">
    <property type="term" value="F:RNA binding"/>
    <property type="evidence" value="ECO:0007669"/>
    <property type="project" value="TreeGrafter"/>
</dbReference>
<dbReference type="Pfam" id="PF00380">
    <property type="entry name" value="Ribosomal_S9"/>
    <property type="match status" value="1"/>
</dbReference>
<protein>
    <recommendedName>
        <fullName evidence="4 5">Small ribosomal subunit protein uS9</fullName>
    </recommendedName>
</protein>
<dbReference type="HAMAP" id="MF_00532_B">
    <property type="entry name" value="Ribosomal_uS9_B"/>
    <property type="match status" value="1"/>
</dbReference>
<dbReference type="NCBIfam" id="NF001099">
    <property type="entry name" value="PRK00132.1"/>
    <property type="match status" value="1"/>
</dbReference>
<dbReference type="SUPFAM" id="SSF54211">
    <property type="entry name" value="Ribosomal protein S5 domain 2-like"/>
    <property type="match status" value="1"/>
</dbReference>
<dbReference type="InterPro" id="IPR023035">
    <property type="entry name" value="Ribosomal_uS9_bac/plastid"/>
</dbReference>
<evidence type="ECO:0000256" key="3">
    <source>
        <dbReference type="ARBA" id="ARBA00023274"/>
    </source>
</evidence>
<evidence type="ECO:0000313" key="8">
    <source>
        <dbReference type="Proteomes" id="UP000241848"/>
    </source>
</evidence>